<dbReference type="PROSITE" id="PS51473">
    <property type="entry name" value="GNK2"/>
    <property type="match status" value="2"/>
</dbReference>
<evidence type="ECO:0000313" key="8">
    <source>
        <dbReference type="Proteomes" id="UP000504607"/>
    </source>
</evidence>
<dbReference type="Gene3D" id="3.30.430.20">
    <property type="entry name" value="Gnk2 domain, C-X8-C-X2-C motif"/>
    <property type="match status" value="2"/>
</dbReference>
<keyword evidence="8" id="KW-1185">Reference proteome</keyword>
<evidence type="ECO:0000256" key="6">
    <source>
        <dbReference type="SAM" id="SignalP"/>
    </source>
</evidence>
<dbReference type="InterPro" id="IPR050581">
    <property type="entry name" value="CRR_secretory_protein"/>
</dbReference>
<comment type="similarity">
    <text evidence="5">Belongs to the cysteine-rich repeat secretory protein family.</text>
</comment>
<dbReference type="InterPro" id="IPR038408">
    <property type="entry name" value="GNK2_sf"/>
</dbReference>
<feature type="domain" description="Gnk2-homologous" evidence="7">
    <location>
        <begin position="31"/>
        <end position="134"/>
    </location>
</feature>
<gene>
    <name evidence="9" type="primary">LOC105036326</name>
</gene>
<name>A0A6I9QIW7_ELAGV</name>
<sequence length="322" mass="35237">MFPSLPSYSPLFLLCLALLFFNHSPPAAAADPLYQICGTTDNYTTNSTYAFNLNRLLTFLDINTSLSGGFSSFTVGQSSNQIDGLALCRGDINATVCHSCLNTAIQDAPKLCPYTKGAIIWYDYCLLHYSNEHFLSTVDISDEIMMYNVNNITDPSRFDKLVDVLMNKIADSAAYNSTKLFATGEMMNSTNPPSPTIYGLAQCTRDLSKVQCRQCLSGLLDPRFTQSEGKQGARALGGSCDYRFEIYLFYEGAPTLRLQSPLETAPAPAARAPPLIASAGKEGRGDKIVICSTCEPSYNHLELQSMNYPSVLGFRTMTLSAN</sequence>
<evidence type="ECO:0000256" key="3">
    <source>
        <dbReference type="ARBA" id="ARBA00022729"/>
    </source>
</evidence>
<dbReference type="FunFam" id="3.30.430.20:FF:000002">
    <property type="entry name" value="Cysteine-rich receptor-like protein kinase 10"/>
    <property type="match status" value="1"/>
</dbReference>
<dbReference type="PANTHER" id="PTHR32411">
    <property type="entry name" value="CYSTEINE-RICH REPEAT SECRETORY PROTEIN 38-RELATED"/>
    <property type="match status" value="1"/>
</dbReference>
<protein>
    <submittedName>
        <fullName evidence="9">Cysteine-rich repeat secretory protein 38</fullName>
    </submittedName>
</protein>
<evidence type="ECO:0000256" key="4">
    <source>
        <dbReference type="ARBA" id="ARBA00022737"/>
    </source>
</evidence>
<dbReference type="AlphaFoldDB" id="A0A6I9QIW7"/>
<evidence type="ECO:0000313" key="9">
    <source>
        <dbReference type="RefSeq" id="XP_010910400.1"/>
    </source>
</evidence>
<dbReference type="PANTHER" id="PTHR32411:SF43">
    <property type="entry name" value="CYSTEINE-RICH REPEAT SECRETORY PROTEIN 38"/>
    <property type="match status" value="1"/>
</dbReference>
<dbReference type="Proteomes" id="UP000504607">
    <property type="component" value="Unplaced"/>
</dbReference>
<dbReference type="OrthoDB" id="696781at2759"/>
<dbReference type="Pfam" id="PF01657">
    <property type="entry name" value="Stress-antifung"/>
    <property type="match status" value="2"/>
</dbReference>
<dbReference type="InParanoid" id="A0A6I9QIW7"/>
<reference evidence="9" key="1">
    <citation type="submission" date="2025-08" db="UniProtKB">
        <authorList>
            <consortium name="RefSeq"/>
        </authorList>
    </citation>
    <scope>IDENTIFICATION</scope>
</reference>
<feature type="chain" id="PRO_5027044266" evidence="6">
    <location>
        <begin position="30"/>
        <end position="322"/>
    </location>
</feature>
<evidence type="ECO:0000256" key="2">
    <source>
        <dbReference type="ARBA" id="ARBA00022525"/>
    </source>
</evidence>
<dbReference type="FunFam" id="3.30.430.20:FF:000003">
    <property type="entry name" value="Cysteine-rich RLK (RECEPTOR-like protein kinase) 10"/>
    <property type="match status" value="1"/>
</dbReference>
<evidence type="ECO:0000256" key="5">
    <source>
        <dbReference type="ARBA" id="ARBA00038515"/>
    </source>
</evidence>
<evidence type="ECO:0000259" key="7">
    <source>
        <dbReference type="PROSITE" id="PS51473"/>
    </source>
</evidence>
<organism evidence="8 9">
    <name type="scientific">Elaeis guineensis var. tenera</name>
    <name type="common">Oil palm</name>
    <dbReference type="NCBI Taxonomy" id="51953"/>
    <lineage>
        <taxon>Eukaryota</taxon>
        <taxon>Viridiplantae</taxon>
        <taxon>Streptophyta</taxon>
        <taxon>Embryophyta</taxon>
        <taxon>Tracheophyta</taxon>
        <taxon>Spermatophyta</taxon>
        <taxon>Magnoliopsida</taxon>
        <taxon>Liliopsida</taxon>
        <taxon>Arecaceae</taxon>
        <taxon>Arecoideae</taxon>
        <taxon>Cocoseae</taxon>
        <taxon>Elaeidinae</taxon>
        <taxon>Elaeis</taxon>
    </lineage>
</organism>
<feature type="signal peptide" evidence="6">
    <location>
        <begin position="1"/>
        <end position="29"/>
    </location>
</feature>
<dbReference type="RefSeq" id="XP_010910400.1">
    <property type="nucleotide sequence ID" value="XM_010912098.3"/>
</dbReference>
<dbReference type="GO" id="GO:0005576">
    <property type="term" value="C:extracellular region"/>
    <property type="evidence" value="ECO:0007669"/>
    <property type="project" value="UniProtKB-SubCell"/>
</dbReference>
<comment type="subcellular location">
    <subcellularLocation>
        <location evidence="1">Secreted</location>
    </subcellularLocation>
</comment>
<accession>A0A6I9QIW7</accession>
<keyword evidence="3 6" id="KW-0732">Signal</keyword>
<evidence type="ECO:0000256" key="1">
    <source>
        <dbReference type="ARBA" id="ARBA00004613"/>
    </source>
</evidence>
<dbReference type="InterPro" id="IPR002902">
    <property type="entry name" value="GNK2"/>
</dbReference>
<keyword evidence="4" id="KW-0677">Repeat</keyword>
<feature type="domain" description="Gnk2-homologous" evidence="7">
    <location>
        <begin position="140"/>
        <end position="249"/>
    </location>
</feature>
<keyword evidence="2" id="KW-0964">Secreted</keyword>
<proteinExistence type="inferred from homology"/>
<dbReference type="FunCoup" id="A0A6I9QIW7">
    <property type="interactions" value="39"/>
</dbReference>
<dbReference type="CDD" id="cd23509">
    <property type="entry name" value="Gnk2-like"/>
    <property type="match status" value="2"/>
</dbReference>